<organism evidence="1 2">
    <name type="scientific">Fodinibius roseus</name>
    <dbReference type="NCBI Taxonomy" id="1194090"/>
    <lineage>
        <taxon>Bacteria</taxon>
        <taxon>Pseudomonadati</taxon>
        <taxon>Balneolota</taxon>
        <taxon>Balneolia</taxon>
        <taxon>Balneolales</taxon>
        <taxon>Balneolaceae</taxon>
        <taxon>Fodinibius</taxon>
    </lineage>
</organism>
<gene>
    <name evidence="1" type="ORF">SAMN05443144_1522</name>
</gene>
<dbReference type="Proteomes" id="UP000184041">
    <property type="component" value="Unassembled WGS sequence"/>
</dbReference>
<sequence length="85" mass="9868">MQQSMKEKNIISENLKVLVFSSDINTRIKANRTKKELMALDGVYRADVDLDDPDKVLRIECHPQYEAALIEEKMTKLGFRSDRLI</sequence>
<dbReference type="AlphaFoldDB" id="A0A1M5M6A8"/>
<evidence type="ECO:0008006" key="3">
    <source>
        <dbReference type="Google" id="ProtNLM"/>
    </source>
</evidence>
<keyword evidence="2" id="KW-1185">Reference proteome</keyword>
<evidence type="ECO:0000313" key="2">
    <source>
        <dbReference type="Proteomes" id="UP000184041"/>
    </source>
</evidence>
<accession>A0A1M5M6A8</accession>
<dbReference type="STRING" id="1194090.SAMN05443144_1522"/>
<protein>
    <recommendedName>
        <fullName evidence="3">Heavy-metal-associated domain-containing protein</fullName>
    </recommendedName>
</protein>
<reference evidence="1 2" key="1">
    <citation type="submission" date="2016-11" db="EMBL/GenBank/DDBJ databases">
        <authorList>
            <person name="Jaros S."/>
            <person name="Januszkiewicz K."/>
            <person name="Wedrychowicz H."/>
        </authorList>
    </citation>
    <scope>NUCLEOTIDE SEQUENCE [LARGE SCALE GENOMIC DNA]</scope>
    <source>
        <strain evidence="1 2">DSM 21986</strain>
    </source>
</reference>
<name>A0A1M5M6A8_9BACT</name>
<dbReference type="RefSeq" id="WP_139240412.1">
    <property type="nucleotide sequence ID" value="NZ_FQUS01000052.1"/>
</dbReference>
<evidence type="ECO:0000313" key="1">
    <source>
        <dbReference type="EMBL" id="SHG72782.1"/>
    </source>
</evidence>
<dbReference type="OrthoDB" id="1036397at2"/>
<dbReference type="EMBL" id="FQUS01000052">
    <property type="protein sequence ID" value="SHG72782.1"/>
    <property type="molecule type" value="Genomic_DNA"/>
</dbReference>
<proteinExistence type="predicted"/>